<dbReference type="Pfam" id="PF01047">
    <property type="entry name" value="MarR"/>
    <property type="match status" value="1"/>
</dbReference>
<dbReference type="SMART" id="SM00347">
    <property type="entry name" value="HTH_MARR"/>
    <property type="match status" value="1"/>
</dbReference>
<feature type="domain" description="HTH marR-type" evidence="1">
    <location>
        <begin position="106"/>
        <end position="239"/>
    </location>
</feature>
<reference evidence="2" key="1">
    <citation type="submission" date="2019-09" db="EMBL/GenBank/DDBJ databases">
        <authorList>
            <person name="Li J."/>
        </authorList>
    </citation>
    <scope>NUCLEOTIDE SEQUENCE [LARGE SCALE GENOMIC DNA]</scope>
    <source>
        <strain evidence="2">JCM 14732</strain>
    </source>
</reference>
<organism evidence="2 3">
    <name type="scientific">Aeromicrobium ginsengisoli</name>
    <dbReference type="NCBI Taxonomy" id="363867"/>
    <lineage>
        <taxon>Bacteria</taxon>
        <taxon>Bacillati</taxon>
        <taxon>Actinomycetota</taxon>
        <taxon>Actinomycetes</taxon>
        <taxon>Propionibacteriales</taxon>
        <taxon>Nocardioidaceae</taxon>
        <taxon>Aeromicrobium</taxon>
    </lineage>
</organism>
<dbReference type="PANTHER" id="PTHR33164:SF43">
    <property type="entry name" value="HTH-TYPE TRANSCRIPTIONAL REPRESSOR YETL"/>
    <property type="match status" value="1"/>
</dbReference>
<dbReference type="EMBL" id="SDPQ02000004">
    <property type="protein sequence ID" value="KAA1394431.1"/>
    <property type="molecule type" value="Genomic_DNA"/>
</dbReference>
<dbReference type="OrthoDB" id="5148120at2"/>
<evidence type="ECO:0000259" key="1">
    <source>
        <dbReference type="PROSITE" id="PS50995"/>
    </source>
</evidence>
<accession>A0A5M4FB24</accession>
<comment type="caution">
    <text evidence="2">The sequence shown here is derived from an EMBL/GenBank/DDBJ whole genome shotgun (WGS) entry which is preliminary data.</text>
</comment>
<dbReference type="InterPro" id="IPR036390">
    <property type="entry name" value="WH_DNA-bd_sf"/>
</dbReference>
<dbReference type="AlphaFoldDB" id="A0A5M4FB24"/>
<proteinExistence type="predicted"/>
<dbReference type="PROSITE" id="PS50995">
    <property type="entry name" value="HTH_MARR_2"/>
    <property type="match status" value="1"/>
</dbReference>
<evidence type="ECO:0000313" key="3">
    <source>
        <dbReference type="Proteomes" id="UP000380867"/>
    </source>
</evidence>
<gene>
    <name evidence="2" type="ORF">ESP70_019755</name>
</gene>
<dbReference type="PANTHER" id="PTHR33164">
    <property type="entry name" value="TRANSCRIPTIONAL REGULATOR, MARR FAMILY"/>
    <property type="match status" value="1"/>
</dbReference>
<evidence type="ECO:0000313" key="2">
    <source>
        <dbReference type="EMBL" id="KAA1394431.1"/>
    </source>
</evidence>
<dbReference type="Proteomes" id="UP000380867">
    <property type="component" value="Unassembled WGS sequence"/>
</dbReference>
<dbReference type="PRINTS" id="PR00598">
    <property type="entry name" value="HTHMARR"/>
</dbReference>
<dbReference type="GO" id="GO:0006950">
    <property type="term" value="P:response to stress"/>
    <property type="evidence" value="ECO:0007669"/>
    <property type="project" value="TreeGrafter"/>
</dbReference>
<sequence length="248" mass="27168">MFTMLASSTTISCATAMTTSASHRRGSTPVGVSFWIVVMVFLHYVVGDGVHRHPITYETQSSESRRSECDLSDVEHMSMGRYPAVMGSSLHESETQALAACAAAYPADLTILLHAAVNRVTIYLDHAAAEMGLNDARDWLVLAALEDGQQRTQLELSRVVCVDKTTLITVLDRLERQELIVRTVDPSDRRVRIPQITEAGRRMFATFATARDAAEARALDGVSKEDRDLLLTLLGRIATDTDTLATSA</sequence>
<name>A0A5M4FB24_9ACTN</name>
<dbReference type="InterPro" id="IPR000835">
    <property type="entry name" value="HTH_MarR-typ"/>
</dbReference>
<dbReference type="SUPFAM" id="SSF46785">
    <property type="entry name" value="Winged helix' DNA-binding domain"/>
    <property type="match status" value="1"/>
</dbReference>
<protein>
    <submittedName>
        <fullName evidence="2">Winged helix-turn-helix transcriptional regulator</fullName>
    </submittedName>
</protein>
<dbReference type="GO" id="GO:0003700">
    <property type="term" value="F:DNA-binding transcription factor activity"/>
    <property type="evidence" value="ECO:0007669"/>
    <property type="project" value="InterPro"/>
</dbReference>
<dbReference type="InterPro" id="IPR036388">
    <property type="entry name" value="WH-like_DNA-bd_sf"/>
</dbReference>
<dbReference type="Gene3D" id="1.10.10.10">
    <property type="entry name" value="Winged helix-like DNA-binding domain superfamily/Winged helix DNA-binding domain"/>
    <property type="match status" value="1"/>
</dbReference>
<keyword evidence="3" id="KW-1185">Reference proteome</keyword>
<dbReference type="InterPro" id="IPR039422">
    <property type="entry name" value="MarR/SlyA-like"/>
</dbReference>